<dbReference type="Proteomes" id="UP000270678">
    <property type="component" value="Chromosome"/>
</dbReference>
<dbReference type="SUPFAM" id="SSF50939">
    <property type="entry name" value="Sialidases"/>
    <property type="match status" value="1"/>
</dbReference>
<dbReference type="OrthoDB" id="41724at2"/>
<dbReference type="KEGG" id="plut:EI981_11120"/>
<evidence type="ECO:0000313" key="3">
    <source>
        <dbReference type="Proteomes" id="UP000270678"/>
    </source>
</evidence>
<reference evidence="3" key="1">
    <citation type="submission" date="2018-12" db="EMBL/GenBank/DDBJ databases">
        <title>Complete genome sequence of Paenibacillus sp. MBLB1234.</title>
        <authorList>
            <person name="Nam Y.-D."/>
            <person name="Kang J."/>
            <person name="Chung W.-H."/>
            <person name="Park Y.S."/>
        </authorList>
    </citation>
    <scope>NUCLEOTIDE SEQUENCE [LARGE SCALE GENOMIC DNA]</scope>
    <source>
        <strain evidence="3">MBLB1234</strain>
    </source>
</reference>
<dbReference type="Pfam" id="PF13088">
    <property type="entry name" value="BNR_2"/>
    <property type="match status" value="1"/>
</dbReference>
<dbReference type="InterPro" id="IPR036278">
    <property type="entry name" value="Sialidase_sf"/>
</dbReference>
<dbReference type="InterPro" id="IPR011040">
    <property type="entry name" value="Sialidase"/>
</dbReference>
<protein>
    <submittedName>
        <fullName evidence="2">Neuraminidase (Sialidase)</fullName>
    </submittedName>
</protein>
<proteinExistence type="predicted"/>
<dbReference type="CDD" id="cd15482">
    <property type="entry name" value="Sialidase_non-viral"/>
    <property type="match status" value="1"/>
</dbReference>
<dbReference type="RefSeq" id="WP_126998098.1">
    <property type="nucleotide sequence ID" value="NZ_CP034346.1"/>
</dbReference>
<dbReference type="Gene3D" id="2.120.10.10">
    <property type="match status" value="1"/>
</dbReference>
<evidence type="ECO:0000259" key="1">
    <source>
        <dbReference type="Pfam" id="PF13088"/>
    </source>
</evidence>
<dbReference type="AlphaFoldDB" id="A0A3Q9I865"/>
<accession>A0A3Q9I865</accession>
<feature type="domain" description="Sialidase" evidence="1">
    <location>
        <begin position="31"/>
        <end position="316"/>
    </location>
</feature>
<organism evidence="2 3">
    <name type="scientific">Paenibacillus lutimineralis</name>
    <dbReference type="NCBI Taxonomy" id="2707005"/>
    <lineage>
        <taxon>Bacteria</taxon>
        <taxon>Bacillati</taxon>
        <taxon>Bacillota</taxon>
        <taxon>Bacilli</taxon>
        <taxon>Bacillales</taxon>
        <taxon>Paenibacillaceae</taxon>
        <taxon>Paenibacillus</taxon>
    </lineage>
</organism>
<gene>
    <name evidence="2" type="ORF">EI981_11120</name>
</gene>
<dbReference type="EMBL" id="CP034346">
    <property type="protein sequence ID" value="AZS14954.1"/>
    <property type="molecule type" value="Genomic_DNA"/>
</dbReference>
<sequence length="339" mass="37557">MFNEIANELIMGMDKSFASCHASHLAVLPSGDMLAVWFAGSKEGADDSAIWCSGRTGGNWSQPVKIAAGVEEPCWNPVLMNLPGGELLLFYKIGRLIKEWRTLYKISKDEGRTWSEASELVPGDRGGRGPVRNKVVVLSDGTWIAPASAEDGIWTSFADRSQDQGLTWRRSEDIGIAGIDRSDIHAVKSEIPVSEQSFYGRGVIQPSVWESQPCQVHMLMRSSEGFIHRSDSQDGGVHWSAAYPTIVPNNNSGMDVVRMDDGTLVLCCNPVGTNWGPRTPLVLMVSSDNGLTWVEEVVLEEEEGEFSYPAIIARDDHIYLTYTWNRVNIAFREFSRISK</sequence>
<name>A0A3Q9I865_9BACL</name>
<dbReference type="PANTHER" id="PTHR43752:SF2">
    <property type="entry name" value="BNR_ASP-BOX REPEAT FAMILY PROTEIN"/>
    <property type="match status" value="1"/>
</dbReference>
<dbReference type="PANTHER" id="PTHR43752">
    <property type="entry name" value="BNR/ASP-BOX REPEAT FAMILY PROTEIN"/>
    <property type="match status" value="1"/>
</dbReference>
<keyword evidence="3" id="KW-1185">Reference proteome</keyword>
<evidence type="ECO:0000313" key="2">
    <source>
        <dbReference type="EMBL" id="AZS14954.1"/>
    </source>
</evidence>